<dbReference type="EMBL" id="CAJOBJ010371024">
    <property type="protein sequence ID" value="CAF5223424.1"/>
    <property type="molecule type" value="Genomic_DNA"/>
</dbReference>
<accession>A0A8S3K475</accession>
<dbReference type="GO" id="GO:0043139">
    <property type="term" value="F:5'-3' DNA helicase activity"/>
    <property type="evidence" value="ECO:0007669"/>
    <property type="project" value="TreeGrafter"/>
</dbReference>
<reference evidence="7" key="1">
    <citation type="submission" date="2021-02" db="EMBL/GenBank/DDBJ databases">
        <authorList>
            <person name="Nowell W R."/>
        </authorList>
    </citation>
    <scope>NUCLEOTIDE SEQUENCE</scope>
</reference>
<comment type="caution">
    <text evidence="7">The sequence shown here is derived from an EMBL/GenBank/DDBJ whole genome shotgun (WGS) entry which is preliminary data.</text>
</comment>
<dbReference type="InterPro" id="IPR050534">
    <property type="entry name" value="Coronavir_polyprotein_1ab"/>
</dbReference>
<keyword evidence="2" id="KW-0378">Hydrolase</keyword>
<proteinExistence type="predicted"/>
<evidence type="ECO:0000313" key="6">
    <source>
        <dbReference type="EMBL" id="CAF4795642.1"/>
    </source>
</evidence>
<dbReference type="GO" id="GO:0016787">
    <property type="term" value="F:hydrolase activity"/>
    <property type="evidence" value="ECO:0007669"/>
    <property type="project" value="UniProtKB-KW"/>
</dbReference>
<dbReference type="InterPro" id="IPR041679">
    <property type="entry name" value="DNA2/NAM7-like_C"/>
</dbReference>
<evidence type="ECO:0000256" key="3">
    <source>
        <dbReference type="ARBA" id="ARBA00022806"/>
    </source>
</evidence>
<evidence type="ECO:0000313" key="7">
    <source>
        <dbReference type="EMBL" id="CAF5223424.1"/>
    </source>
</evidence>
<keyword evidence="4" id="KW-0067">ATP-binding</keyword>
<evidence type="ECO:0000313" key="8">
    <source>
        <dbReference type="Proteomes" id="UP000681720"/>
    </source>
</evidence>
<dbReference type="Pfam" id="PF13087">
    <property type="entry name" value="AAA_12"/>
    <property type="match status" value="1"/>
</dbReference>
<dbReference type="AlphaFoldDB" id="A0A8S3K475"/>
<dbReference type="PANTHER" id="PTHR43788:SF13">
    <property type="entry name" value="REGULATOR OF NONSENSE TRANSCRIPTS 1"/>
    <property type="match status" value="1"/>
</dbReference>
<gene>
    <name evidence="6" type="ORF">GIL414_LOCUS46937</name>
    <name evidence="7" type="ORF">GIL414_LOCUS85574</name>
</gene>
<dbReference type="EMBL" id="CAJOBJ010148750">
    <property type="protein sequence ID" value="CAF4795642.1"/>
    <property type="molecule type" value="Genomic_DNA"/>
</dbReference>
<keyword evidence="1" id="KW-0547">Nucleotide-binding</keyword>
<evidence type="ECO:0000256" key="1">
    <source>
        <dbReference type="ARBA" id="ARBA00022741"/>
    </source>
</evidence>
<sequence>MAEAKPLLERSFFQRALENLNINSIMLDTQYRMHPALIDFPSKIFYDDALKTGIKPEQRPTPQEINFI</sequence>
<organism evidence="7 8">
    <name type="scientific">Rotaria magnacalcarata</name>
    <dbReference type="NCBI Taxonomy" id="392030"/>
    <lineage>
        <taxon>Eukaryota</taxon>
        <taxon>Metazoa</taxon>
        <taxon>Spiralia</taxon>
        <taxon>Gnathifera</taxon>
        <taxon>Rotifera</taxon>
        <taxon>Eurotatoria</taxon>
        <taxon>Bdelloidea</taxon>
        <taxon>Philodinida</taxon>
        <taxon>Philodinidae</taxon>
        <taxon>Rotaria</taxon>
    </lineage>
</organism>
<feature type="domain" description="DNA2/NAM7 helicase-like C-terminal" evidence="5">
    <location>
        <begin position="8"/>
        <end position="62"/>
    </location>
</feature>
<feature type="non-terminal residue" evidence="7">
    <location>
        <position position="68"/>
    </location>
</feature>
<dbReference type="Proteomes" id="UP000681720">
    <property type="component" value="Unassembled WGS sequence"/>
</dbReference>
<protein>
    <recommendedName>
        <fullName evidence="5">DNA2/NAM7 helicase-like C-terminal domain-containing protein</fullName>
    </recommendedName>
</protein>
<dbReference type="GO" id="GO:0005524">
    <property type="term" value="F:ATP binding"/>
    <property type="evidence" value="ECO:0007669"/>
    <property type="project" value="UniProtKB-KW"/>
</dbReference>
<dbReference type="InterPro" id="IPR027417">
    <property type="entry name" value="P-loop_NTPase"/>
</dbReference>
<dbReference type="SUPFAM" id="SSF52540">
    <property type="entry name" value="P-loop containing nucleoside triphosphate hydrolases"/>
    <property type="match status" value="1"/>
</dbReference>
<evidence type="ECO:0000256" key="4">
    <source>
        <dbReference type="ARBA" id="ARBA00022840"/>
    </source>
</evidence>
<name>A0A8S3K475_9BILA</name>
<dbReference type="PANTHER" id="PTHR43788">
    <property type="entry name" value="DNA2/NAM7 HELICASE FAMILY MEMBER"/>
    <property type="match status" value="1"/>
</dbReference>
<evidence type="ECO:0000259" key="5">
    <source>
        <dbReference type="Pfam" id="PF13087"/>
    </source>
</evidence>
<keyword evidence="3" id="KW-0347">Helicase</keyword>
<evidence type="ECO:0000256" key="2">
    <source>
        <dbReference type="ARBA" id="ARBA00022801"/>
    </source>
</evidence>
<dbReference type="Gene3D" id="3.40.50.300">
    <property type="entry name" value="P-loop containing nucleotide triphosphate hydrolases"/>
    <property type="match status" value="1"/>
</dbReference>